<dbReference type="AlphaFoldDB" id="A0A2M8ES02"/>
<dbReference type="Proteomes" id="UP000229816">
    <property type="component" value="Unassembled WGS sequence"/>
</dbReference>
<keyword evidence="5 6" id="KW-0456">Lyase</keyword>
<evidence type="ECO:0000256" key="1">
    <source>
        <dbReference type="ARBA" id="ARBA00022741"/>
    </source>
</evidence>
<feature type="binding site" evidence="6">
    <location>
        <position position="40"/>
    </location>
    <ligand>
        <name>(6S)-NADPHX</name>
        <dbReference type="ChEBI" id="CHEBI:64076"/>
    </ligand>
</feature>
<feature type="binding site" evidence="6">
    <location>
        <position position="273"/>
    </location>
    <ligand>
        <name>(6S)-NADPHX</name>
        <dbReference type="ChEBI" id="CHEBI:64076"/>
    </ligand>
</feature>
<evidence type="ECO:0000313" key="9">
    <source>
        <dbReference type="Proteomes" id="UP000229816"/>
    </source>
</evidence>
<dbReference type="InterPro" id="IPR029056">
    <property type="entry name" value="Ribokinase-like"/>
</dbReference>
<keyword evidence="2 6" id="KW-0067">ATP-binding</keyword>
<sequence>MMRKFLPEELKKLSKPHEFSSNEDNGQVTIIGGSKLFHGAPILALKTASRIVDMVFFASPEPSVGGIAEQLKSKLGSFIWIPWDEVGEYIAKSDAILIGPGLMRYHKKMENGKWKMENEERKKTWDETGRKTKEVTETLLSKFPNKQWVIDAGSLQVMEPRYIPKNAILTPNQKEFEMLFGGELMELRSPTEILLSASDSLAKKRTLLNDAHRRSQCEASQNLAGSQHLLKALASKYHCIIVLKGVKTIVCSPQECVLVEGGNAGLTKGGTGDVLAGLTVALAAKNPPFLAACAASLIVKKAAEELSKKVGFAYNADDLAEKIPEVLGKHWHS</sequence>
<dbReference type="Pfam" id="PF01256">
    <property type="entry name" value="Carb_kinase"/>
    <property type="match status" value="1"/>
</dbReference>
<dbReference type="GO" id="GO:0110051">
    <property type="term" value="P:metabolite repair"/>
    <property type="evidence" value="ECO:0007669"/>
    <property type="project" value="TreeGrafter"/>
</dbReference>
<comment type="caution">
    <text evidence="8">The sequence shown here is derived from an EMBL/GenBank/DDBJ whole genome shotgun (WGS) entry which is preliminary data.</text>
</comment>
<keyword evidence="1 6" id="KW-0547">Nucleotide-binding</keyword>
<feature type="binding site" evidence="6">
    <location>
        <position position="272"/>
    </location>
    <ligand>
        <name>AMP</name>
        <dbReference type="ChEBI" id="CHEBI:456215"/>
    </ligand>
</feature>
<dbReference type="PANTHER" id="PTHR12592">
    <property type="entry name" value="ATP-DEPENDENT (S)-NAD(P)H-HYDRATE DEHYDRATASE FAMILY MEMBER"/>
    <property type="match status" value="1"/>
</dbReference>
<dbReference type="EC" id="4.2.1.136" evidence="6"/>
<evidence type="ECO:0000256" key="4">
    <source>
        <dbReference type="ARBA" id="ARBA00023027"/>
    </source>
</evidence>
<dbReference type="SUPFAM" id="SSF53613">
    <property type="entry name" value="Ribokinase-like"/>
    <property type="match status" value="1"/>
</dbReference>
<comment type="subunit">
    <text evidence="6">Homotetramer.</text>
</comment>
<name>A0A2M8ES02_9BACT</name>
<organism evidence="8 9">
    <name type="scientific">Candidatus Shapirobacteria bacterium CG_4_9_14_0_2_um_filter_39_11</name>
    <dbReference type="NCBI Taxonomy" id="1974478"/>
    <lineage>
        <taxon>Bacteria</taxon>
        <taxon>Candidatus Shapironibacteriota</taxon>
    </lineage>
</organism>
<dbReference type="PANTHER" id="PTHR12592:SF0">
    <property type="entry name" value="ATP-DEPENDENT (S)-NAD(P)H-HYDRATE DEHYDRATASE"/>
    <property type="match status" value="1"/>
</dbReference>
<reference evidence="9" key="1">
    <citation type="submission" date="2017-09" db="EMBL/GenBank/DDBJ databases">
        <title>Depth-based differentiation of microbial function through sediment-hosted aquifers and enrichment of novel symbionts in the deep terrestrial subsurface.</title>
        <authorList>
            <person name="Probst A.J."/>
            <person name="Ladd B."/>
            <person name="Jarett J.K."/>
            <person name="Geller-Mcgrath D.E."/>
            <person name="Sieber C.M.K."/>
            <person name="Emerson J.B."/>
            <person name="Anantharaman K."/>
            <person name="Thomas B.C."/>
            <person name="Malmstrom R."/>
            <person name="Stieglmeier M."/>
            <person name="Klingl A."/>
            <person name="Woyke T."/>
            <person name="Ryan C.M."/>
            <person name="Banfield J.F."/>
        </authorList>
    </citation>
    <scope>NUCLEOTIDE SEQUENCE [LARGE SCALE GENOMIC DNA]</scope>
</reference>
<comment type="catalytic activity">
    <reaction evidence="6">
        <text>(6S)-NADHX + ADP = AMP + phosphate + NADH + H(+)</text>
        <dbReference type="Rhea" id="RHEA:32223"/>
        <dbReference type="ChEBI" id="CHEBI:15378"/>
        <dbReference type="ChEBI" id="CHEBI:43474"/>
        <dbReference type="ChEBI" id="CHEBI:57945"/>
        <dbReference type="ChEBI" id="CHEBI:64074"/>
        <dbReference type="ChEBI" id="CHEBI:456215"/>
        <dbReference type="ChEBI" id="CHEBI:456216"/>
        <dbReference type="EC" id="4.2.1.136"/>
    </reaction>
</comment>
<evidence type="ECO:0000256" key="2">
    <source>
        <dbReference type="ARBA" id="ARBA00022840"/>
    </source>
</evidence>
<comment type="caution">
    <text evidence="6">Lacks conserved residue(s) required for the propagation of feature annotation.</text>
</comment>
<dbReference type="HAMAP" id="MF_01965">
    <property type="entry name" value="NADHX_dehydratase"/>
    <property type="match status" value="1"/>
</dbReference>
<dbReference type="Gene3D" id="3.40.1190.20">
    <property type="match status" value="1"/>
</dbReference>
<dbReference type="EMBL" id="PFSF01000069">
    <property type="protein sequence ID" value="PJC27903.1"/>
    <property type="molecule type" value="Genomic_DNA"/>
</dbReference>
<evidence type="ECO:0000313" key="8">
    <source>
        <dbReference type="EMBL" id="PJC27903.1"/>
    </source>
</evidence>
<dbReference type="GO" id="GO:0005524">
    <property type="term" value="F:ATP binding"/>
    <property type="evidence" value="ECO:0007669"/>
    <property type="project" value="UniProtKB-KW"/>
</dbReference>
<feature type="binding site" evidence="6">
    <location>
        <begin position="244"/>
        <end position="248"/>
    </location>
    <ligand>
        <name>AMP</name>
        <dbReference type="ChEBI" id="CHEBI:456215"/>
    </ligand>
</feature>
<proteinExistence type="inferred from homology"/>
<feature type="domain" description="YjeF C-terminal" evidence="7">
    <location>
        <begin position="5"/>
        <end position="330"/>
    </location>
</feature>
<evidence type="ECO:0000256" key="3">
    <source>
        <dbReference type="ARBA" id="ARBA00022857"/>
    </source>
</evidence>
<dbReference type="PROSITE" id="PS51383">
    <property type="entry name" value="YJEF_C_3"/>
    <property type="match status" value="1"/>
</dbReference>
<evidence type="ECO:0000256" key="5">
    <source>
        <dbReference type="ARBA" id="ARBA00023239"/>
    </source>
</evidence>
<evidence type="ECO:0000259" key="7">
    <source>
        <dbReference type="PROSITE" id="PS51383"/>
    </source>
</evidence>
<comment type="catalytic activity">
    <reaction evidence="6">
        <text>(6S)-NADPHX + ADP = AMP + phosphate + NADPH + H(+)</text>
        <dbReference type="Rhea" id="RHEA:32235"/>
        <dbReference type="ChEBI" id="CHEBI:15378"/>
        <dbReference type="ChEBI" id="CHEBI:43474"/>
        <dbReference type="ChEBI" id="CHEBI:57783"/>
        <dbReference type="ChEBI" id="CHEBI:64076"/>
        <dbReference type="ChEBI" id="CHEBI:456215"/>
        <dbReference type="ChEBI" id="CHEBI:456216"/>
        <dbReference type="EC" id="4.2.1.136"/>
    </reaction>
</comment>
<dbReference type="GO" id="GO:0052855">
    <property type="term" value="F:ADP-dependent NAD(P)H-hydrate dehydratase activity"/>
    <property type="evidence" value="ECO:0007669"/>
    <property type="project" value="UniProtKB-UniRule"/>
</dbReference>
<gene>
    <name evidence="6" type="primary">nnrD</name>
    <name evidence="8" type="ORF">CO054_03150</name>
</gene>
<comment type="function">
    <text evidence="6">Catalyzes the dehydration of the S-form of NAD(P)HX at the expense of ADP, which is converted to AMP. Together with NAD(P)HX epimerase, which catalyzes the epimerization of the S- and R-forms, the enzyme allows the repair of both epimers of NAD(P)HX, a damaged form of NAD(P)H that is a result of enzymatic or heat-dependent hydration.</text>
</comment>
<keyword evidence="4 6" id="KW-0520">NAD</keyword>
<keyword evidence="3 6" id="KW-0521">NADP</keyword>
<dbReference type="GO" id="GO:0046496">
    <property type="term" value="P:nicotinamide nucleotide metabolic process"/>
    <property type="evidence" value="ECO:0007669"/>
    <property type="project" value="UniProtKB-UniRule"/>
</dbReference>
<feature type="binding site" evidence="6">
    <location>
        <position position="101"/>
    </location>
    <ligand>
        <name>(6S)-NADPHX</name>
        <dbReference type="ChEBI" id="CHEBI:64076"/>
    </ligand>
</feature>
<accession>A0A2M8ES02</accession>
<dbReference type="CDD" id="cd01171">
    <property type="entry name" value="YXKO-related"/>
    <property type="match status" value="1"/>
</dbReference>
<comment type="cofactor">
    <cofactor evidence="6">
        <name>Mg(2+)</name>
        <dbReference type="ChEBI" id="CHEBI:18420"/>
    </cofactor>
</comment>
<evidence type="ECO:0000256" key="6">
    <source>
        <dbReference type="HAMAP-Rule" id="MF_01965"/>
    </source>
</evidence>
<dbReference type="InterPro" id="IPR000631">
    <property type="entry name" value="CARKD"/>
</dbReference>
<comment type="similarity">
    <text evidence="6">Belongs to the NnrD/CARKD family.</text>
</comment>
<protein>
    <recommendedName>
        <fullName evidence="6">ADP-dependent (S)-NAD(P)H-hydrate dehydratase</fullName>
        <ecNumber evidence="6">4.2.1.136</ecNumber>
    </recommendedName>
    <alternativeName>
        <fullName evidence="6">ADP-dependent NAD(P)HX dehydratase</fullName>
    </alternativeName>
</protein>